<comment type="subcellular location">
    <subcellularLocation>
        <location evidence="4">Cellular thylakoid lumen</location>
    </subcellularLocation>
    <text evidence="4">Associated with a PSII precusor complex on the lumenal side of the thylakoid membrane.</text>
</comment>
<dbReference type="InterPro" id="IPR028203">
    <property type="entry name" value="PSII_CF48-like_dom"/>
</dbReference>
<dbReference type="GO" id="GO:0009523">
    <property type="term" value="C:photosystem II"/>
    <property type="evidence" value="ECO:0007669"/>
    <property type="project" value="UniProtKB-KW"/>
</dbReference>
<gene>
    <name evidence="4" type="primary">ycf48</name>
    <name evidence="7" type="ordered locus">Cyan7425_2227</name>
</gene>
<dbReference type="InterPro" id="IPR016705">
    <property type="entry name" value="Ycf48/Hcf136"/>
</dbReference>
<protein>
    <recommendedName>
        <fullName evidence="4 5">Photosystem II assembly protein Ycf48</fullName>
    </recommendedName>
</protein>
<dbReference type="KEGG" id="cyn:Cyan7425_2227"/>
<dbReference type="AlphaFoldDB" id="B8HVD6"/>
<comment type="function">
    <text evidence="4">A factor required for optimal assembly of photosystem II (PSII), acting in the early stages of PSII assembly. Also plays a role in replacement of photodamaged D1 (psbA). Assists YidC in synthesis of chlorophyll-binding proteins.</text>
</comment>
<dbReference type="NCBIfam" id="NF010237">
    <property type="entry name" value="PRK13684.1"/>
    <property type="match status" value="1"/>
</dbReference>
<evidence type="ECO:0000256" key="5">
    <source>
        <dbReference type="PIRNR" id="PIRNR017875"/>
    </source>
</evidence>
<dbReference type="PIRSF" id="PIRSF017875">
    <property type="entry name" value="PSII_HCF136"/>
    <property type="match status" value="1"/>
</dbReference>
<feature type="domain" description="Photosynthesis system II assembly factor Ycf48/Hcf136-like" evidence="6">
    <location>
        <begin position="31"/>
        <end position="326"/>
    </location>
</feature>
<dbReference type="PANTHER" id="PTHR47199:SF2">
    <property type="entry name" value="PHOTOSYSTEM II STABILITY_ASSEMBLY FACTOR HCF136, CHLOROPLASTIC"/>
    <property type="match status" value="1"/>
</dbReference>
<comment type="similarity">
    <text evidence="4 5">Belongs to the Ycf48 family.</text>
</comment>
<evidence type="ECO:0000256" key="2">
    <source>
        <dbReference type="ARBA" id="ARBA00022729"/>
    </source>
</evidence>
<sequence>MRALLKPWLRFLSIVAVLILCGSCGFAQALGVNPWELVELPSDATLLDIGFINPQHGWLVGTHGTLLETLDGGKSWRERSLSLTDQDYRLTSVSFSGQEGWVVGKPSILLHTTDGGQSWSKVPLSAKLPGSPNTVFALGNQKAEMTTDVGAIYRTEDGGQSWKALVQEAVGVIRNIDRSPDGQYVAVSSKGSFYSTWSPGQQAWEPHNRNSSRRVQNMGFGQHGQLWMLVHGGSLQFNDPAQPEQWSKPINPQQAVSVGLLDLAYRTDSELWLAGGSGNLLCSVDGGKTWKKDTELENIPSNFYKIVFLNPEQGFILGQQGNLLRYTGATSLS</sequence>
<comment type="domain">
    <text evidence="4">A 7-bladed beta-propeller torus, about 55 by 55 Angstroms, with a depth of about 25 Angstroms and a central pore.</text>
</comment>
<evidence type="ECO:0000256" key="4">
    <source>
        <dbReference type="HAMAP-Rule" id="MF_01348"/>
    </source>
</evidence>
<dbReference type="GO" id="GO:0015979">
    <property type="term" value="P:photosynthesis"/>
    <property type="evidence" value="ECO:0007669"/>
    <property type="project" value="UniProtKB-KW"/>
</dbReference>
<dbReference type="HOGENOM" id="CLU_057027_0_0_3"/>
<keyword evidence="1 4" id="KW-0602">Photosynthesis</keyword>
<evidence type="ECO:0000313" key="7">
    <source>
        <dbReference type="EMBL" id="ACL44588.1"/>
    </source>
</evidence>
<name>B8HVD6_CYAP4</name>
<dbReference type="SUPFAM" id="SSF110296">
    <property type="entry name" value="Oligoxyloglucan reducing end-specific cellobiohydrolase"/>
    <property type="match status" value="1"/>
</dbReference>
<accession>B8HVD6</accession>
<dbReference type="PANTHER" id="PTHR47199">
    <property type="entry name" value="PHOTOSYSTEM II STABILITY/ASSEMBLY FACTOR HCF136, CHLOROPLASTIC"/>
    <property type="match status" value="1"/>
</dbReference>
<evidence type="ECO:0000259" key="6">
    <source>
        <dbReference type="Pfam" id="PF14870"/>
    </source>
</evidence>
<evidence type="ECO:0000256" key="1">
    <source>
        <dbReference type="ARBA" id="ARBA00022531"/>
    </source>
</evidence>
<proteinExistence type="inferred from homology"/>
<keyword evidence="3 4" id="KW-0604">Photosystem II</keyword>
<dbReference type="HAMAP" id="MF_01348">
    <property type="entry name" value="Ycf48"/>
    <property type="match status" value="1"/>
</dbReference>
<evidence type="ECO:0000256" key="3">
    <source>
        <dbReference type="ARBA" id="ARBA00023276"/>
    </source>
</evidence>
<dbReference type="OrthoDB" id="9813892at2"/>
<keyword evidence="2 4" id="KW-0732">Signal</keyword>
<reference evidence="7" key="1">
    <citation type="submission" date="2009-01" db="EMBL/GenBank/DDBJ databases">
        <title>Complete sequence of chromosome Cyanothece sp. PCC 7425.</title>
        <authorList>
            <consortium name="US DOE Joint Genome Institute"/>
            <person name="Lucas S."/>
            <person name="Copeland A."/>
            <person name="Lapidus A."/>
            <person name="Glavina del Rio T."/>
            <person name="Dalin E."/>
            <person name="Tice H."/>
            <person name="Bruce D."/>
            <person name="Goodwin L."/>
            <person name="Pitluck S."/>
            <person name="Sims D."/>
            <person name="Meineke L."/>
            <person name="Brettin T."/>
            <person name="Detter J.C."/>
            <person name="Han C."/>
            <person name="Larimer F."/>
            <person name="Land M."/>
            <person name="Hauser L."/>
            <person name="Kyrpides N."/>
            <person name="Ovchinnikova G."/>
            <person name="Liberton M."/>
            <person name="Stoeckel J."/>
            <person name="Banerjee A."/>
            <person name="Singh A."/>
            <person name="Page L."/>
            <person name="Sato H."/>
            <person name="Zhao L."/>
            <person name="Sherman L."/>
            <person name="Pakrasi H."/>
            <person name="Richardson P."/>
        </authorList>
    </citation>
    <scope>NUCLEOTIDE SEQUENCE</scope>
    <source>
        <strain evidence="7">PCC 7425</strain>
    </source>
</reference>
<dbReference type="InterPro" id="IPR015943">
    <property type="entry name" value="WD40/YVTN_repeat-like_dom_sf"/>
</dbReference>
<dbReference type="STRING" id="395961.Cyan7425_2227"/>
<dbReference type="EMBL" id="CP001344">
    <property type="protein sequence ID" value="ACL44588.1"/>
    <property type="molecule type" value="Genomic_DNA"/>
</dbReference>
<keyword evidence="4" id="KW-0793">Thylakoid</keyword>
<dbReference type="Gene3D" id="2.130.10.10">
    <property type="entry name" value="YVTN repeat-like/Quinoprotein amine dehydrogenase"/>
    <property type="match status" value="1"/>
</dbReference>
<organism evidence="7">
    <name type="scientific">Cyanothece sp. (strain PCC 7425 / ATCC 29141)</name>
    <dbReference type="NCBI Taxonomy" id="395961"/>
    <lineage>
        <taxon>Bacteria</taxon>
        <taxon>Bacillati</taxon>
        <taxon>Cyanobacteriota</taxon>
        <taxon>Cyanophyceae</taxon>
        <taxon>Gomontiellales</taxon>
        <taxon>Cyanothecaceae</taxon>
        <taxon>Cyanothece</taxon>
    </lineage>
</organism>
<dbReference type="Pfam" id="PF14870">
    <property type="entry name" value="PSII_BNR"/>
    <property type="match status" value="1"/>
</dbReference>
<dbReference type="eggNOG" id="COG4447">
    <property type="taxonomic scope" value="Bacteria"/>
</dbReference>
<dbReference type="GO" id="GO:0031979">
    <property type="term" value="C:plasma membrane-derived thylakoid lumen"/>
    <property type="evidence" value="ECO:0007669"/>
    <property type="project" value="UniProtKB-SubCell"/>
</dbReference>